<protein>
    <submittedName>
        <fullName evidence="3">DUF2786 domain-containing protein</fullName>
    </submittedName>
</protein>
<dbReference type="EMBL" id="JBBMFD010000005">
    <property type="protein sequence ID" value="MEQ2440152.1"/>
    <property type="molecule type" value="Genomic_DNA"/>
</dbReference>
<gene>
    <name evidence="3" type="ORF">WMO26_04860</name>
</gene>
<evidence type="ECO:0000313" key="3">
    <source>
        <dbReference type="EMBL" id="MEQ2440152.1"/>
    </source>
</evidence>
<keyword evidence="4" id="KW-1185">Reference proteome</keyword>
<evidence type="ECO:0000313" key="4">
    <source>
        <dbReference type="Proteomes" id="UP001489509"/>
    </source>
</evidence>
<reference evidence="3 4" key="1">
    <citation type="submission" date="2024-03" db="EMBL/GenBank/DDBJ databases">
        <title>Human intestinal bacterial collection.</title>
        <authorList>
            <person name="Pauvert C."/>
            <person name="Hitch T.C.A."/>
            <person name="Clavel T."/>
        </authorList>
    </citation>
    <scope>NUCLEOTIDE SEQUENCE [LARGE SCALE GENOMIC DNA]</scope>
    <source>
        <strain evidence="3 4">CLA-JM-H44</strain>
    </source>
</reference>
<dbReference type="InterPro" id="IPR055592">
    <property type="entry name" value="DUF7168"/>
</dbReference>
<dbReference type="Proteomes" id="UP001489509">
    <property type="component" value="Unassembled WGS sequence"/>
</dbReference>
<organism evidence="3 4">
    <name type="scientific">Solibaculum intestinale</name>
    <dbReference type="NCBI Taxonomy" id="3133165"/>
    <lineage>
        <taxon>Bacteria</taxon>
        <taxon>Bacillati</taxon>
        <taxon>Bacillota</taxon>
        <taxon>Clostridia</taxon>
        <taxon>Eubacteriales</taxon>
        <taxon>Oscillospiraceae</taxon>
        <taxon>Solibaculum</taxon>
    </lineage>
</organism>
<dbReference type="InterPro" id="IPR024498">
    <property type="entry name" value="DUF2786"/>
</dbReference>
<proteinExistence type="predicted"/>
<evidence type="ECO:0000259" key="2">
    <source>
        <dbReference type="Pfam" id="PF23771"/>
    </source>
</evidence>
<feature type="domain" description="DUF7168" evidence="2">
    <location>
        <begin position="49"/>
        <end position="184"/>
    </location>
</feature>
<dbReference type="Pfam" id="PF10979">
    <property type="entry name" value="DUF2786"/>
    <property type="match status" value="1"/>
</dbReference>
<comment type="caution">
    <text evidence="3">The sequence shown here is derived from an EMBL/GenBank/DDBJ whole genome shotgun (WGS) entry which is preliminary data.</text>
</comment>
<name>A0ABV1DYM0_9FIRM</name>
<dbReference type="RefSeq" id="WP_349218546.1">
    <property type="nucleotide sequence ID" value="NZ_JBBMFD010000005.1"/>
</dbReference>
<feature type="domain" description="DUF2786" evidence="1">
    <location>
        <begin position="7"/>
        <end position="42"/>
    </location>
</feature>
<dbReference type="Pfam" id="PF23771">
    <property type="entry name" value="DUF7168"/>
    <property type="match status" value="1"/>
</dbReference>
<accession>A0ABV1DYM0</accession>
<sequence>MEMNYKVKIKKLLALAESPVEAESRAALLKARELMARHKLSERDLKDEGGQEVKDVELEITCSKRRDPWIVNLSGVIAENYCCKGYRRHSSGSQTQRMGFIGFEDDVEICAAVFKYAVDCVQAKVKEIKKEYKKHGFRADYIKKLCDSYGYGFVNGADKAFKRQQEELPQEWGLVLATPKEVQEASAHWRQHEFKARAAQAENLHINAFSSGYADGKRFDPKHRLNAGI</sequence>
<evidence type="ECO:0000259" key="1">
    <source>
        <dbReference type="Pfam" id="PF10979"/>
    </source>
</evidence>